<feature type="transmembrane region" description="Helical" evidence="6">
    <location>
        <begin position="7"/>
        <end position="22"/>
    </location>
</feature>
<dbReference type="RefSeq" id="WP_148696210.1">
    <property type="nucleotide sequence ID" value="NZ_CP017834.1"/>
</dbReference>
<comment type="subcellular location">
    <subcellularLocation>
        <location evidence="1">Cell membrane</location>
        <topology evidence="1">Multi-pass membrane protein</topology>
    </subcellularLocation>
</comment>
<keyword evidence="3 6" id="KW-0812">Transmembrane</keyword>
<accession>A0A1L4CX24</accession>
<feature type="transmembrane region" description="Helical" evidence="6">
    <location>
        <begin position="336"/>
        <end position="354"/>
    </location>
</feature>
<keyword evidence="2" id="KW-1003">Cell membrane</keyword>
<dbReference type="OrthoDB" id="5293674at2"/>
<keyword evidence="5 6" id="KW-0472">Membrane</keyword>
<evidence type="ECO:0000256" key="4">
    <source>
        <dbReference type="ARBA" id="ARBA00022989"/>
    </source>
</evidence>
<dbReference type="AlphaFoldDB" id="A0A1L4CX24"/>
<dbReference type="KEGG" id="saqi:AXG55_00565"/>
<gene>
    <name evidence="7" type="ORF">AXG55_00565</name>
</gene>
<evidence type="ECO:0000256" key="3">
    <source>
        <dbReference type="ARBA" id="ARBA00022692"/>
    </source>
</evidence>
<dbReference type="EMBL" id="CP017834">
    <property type="protein sequence ID" value="APJ02503.1"/>
    <property type="molecule type" value="Genomic_DNA"/>
</dbReference>
<evidence type="ECO:0000313" key="7">
    <source>
        <dbReference type="EMBL" id="APJ02503.1"/>
    </source>
</evidence>
<feature type="transmembrane region" description="Helical" evidence="6">
    <location>
        <begin position="178"/>
        <end position="198"/>
    </location>
</feature>
<feature type="transmembrane region" description="Helical" evidence="6">
    <location>
        <begin position="256"/>
        <end position="279"/>
    </location>
</feature>
<evidence type="ECO:0000256" key="2">
    <source>
        <dbReference type="ARBA" id="ARBA00022475"/>
    </source>
</evidence>
<evidence type="ECO:0000313" key="8">
    <source>
        <dbReference type="Proteomes" id="UP000184731"/>
    </source>
</evidence>
<dbReference type="Pfam" id="PF03706">
    <property type="entry name" value="LPG_synthase_TM"/>
    <property type="match status" value="1"/>
</dbReference>
<keyword evidence="4 6" id="KW-1133">Transmembrane helix</keyword>
<evidence type="ECO:0000256" key="5">
    <source>
        <dbReference type="ARBA" id="ARBA00023136"/>
    </source>
</evidence>
<sequence length="375" mass="42049">MKTLIKIIILFIISVFAIHFMYSNNIIDVKNLLKAFESHKKLILLVAFIQILNCLFMTFRYFSLLKIFKIKVDFQNVVAATFVSNGIGQWLPGSMAFIEVLRIGLMLGADKDYNFKANQIEKSEVKENLEELAIRSKLAAVSIMDRLIGLLVMLIFGLIMTALIYLKTEQGSIASSNLIAFFIVTFLFFIFLLALPLFSGRQFFRKLFTRIERIVLSYLRNSFLNKLIRKLFVETNSLLDALALGSRKISYFWKPVFFSIICLLLASSGMFFSGMAISGRVPFEAILATMSILSIASILPIGLAGMGGMQIIAAIVFSLFEISSQNAVSAQLLQTAVNLLAISLMGILFARLSAKQIRAIVLSKKSENFLTNKNM</sequence>
<evidence type="ECO:0000256" key="1">
    <source>
        <dbReference type="ARBA" id="ARBA00004651"/>
    </source>
</evidence>
<feature type="transmembrane region" description="Helical" evidence="6">
    <location>
        <begin position="285"/>
        <end position="304"/>
    </location>
</feature>
<dbReference type="GO" id="GO:0005886">
    <property type="term" value="C:plasma membrane"/>
    <property type="evidence" value="ECO:0007669"/>
    <property type="project" value="UniProtKB-SubCell"/>
</dbReference>
<protein>
    <recommendedName>
        <fullName evidence="9">Flippase-like domain-containing protein</fullName>
    </recommendedName>
</protein>
<organism evidence="7 8">
    <name type="scientific">Silvanigrella aquatica</name>
    <dbReference type="NCBI Taxonomy" id="1915309"/>
    <lineage>
        <taxon>Bacteria</taxon>
        <taxon>Pseudomonadati</taxon>
        <taxon>Bdellovibrionota</taxon>
        <taxon>Oligoflexia</taxon>
        <taxon>Silvanigrellales</taxon>
        <taxon>Silvanigrellaceae</taxon>
        <taxon>Silvanigrella</taxon>
    </lineage>
</organism>
<dbReference type="STRING" id="1915309.AXG55_00565"/>
<dbReference type="InterPro" id="IPR022791">
    <property type="entry name" value="L-PG_synthase/AglD"/>
</dbReference>
<feature type="transmembrane region" description="Helical" evidence="6">
    <location>
        <begin position="42"/>
        <end position="62"/>
    </location>
</feature>
<proteinExistence type="predicted"/>
<reference evidence="7 8" key="1">
    <citation type="submission" date="2016-10" db="EMBL/GenBank/DDBJ databases">
        <title>Silvanigrella aquatica sp. nov., isolated from a freshwater lake located in the Black Forest, Germany, description of Silvanigrellaceae fam. nov., Silvanigrellales ord. nov., reclassification of the order Bdellovibrionales in the class Oligoflexia, reclassification of the families Bacteriovoracaceae and Halobacteriovoraceae in the new order Bacteriovoracales ord. nov., and reclassification of the family Pseudobacteriovoracaceae in the order Oligoflexiales.</title>
        <authorList>
            <person name="Hahn M.W."/>
            <person name="Schmidt J."/>
            <person name="Koll U."/>
            <person name="Rohde M."/>
            <person name="Verbag S."/>
            <person name="Pitt A."/>
            <person name="Nakai R."/>
            <person name="Naganuma T."/>
            <person name="Lang E."/>
        </authorList>
    </citation>
    <scope>NUCLEOTIDE SEQUENCE [LARGE SCALE GENOMIC DNA]</scope>
    <source>
        <strain evidence="7 8">MWH-Nonnen-W8red</strain>
    </source>
</reference>
<dbReference type="Proteomes" id="UP000184731">
    <property type="component" value="Chromosome"/>
</dbReference>
<name>A0A1L4CX24_9BACT</name>
<keyword evidence="8" id="KW-1185">Reference proteome</keyword>
<evidence type="ECO:0008006" key="9">
    <source>
        <dbReference type="Google" id="ProtNLM"/>
    </source>
</evidence>
<feature type="transmembrane region" description="Helical" evidence="6">
    <location>
        <begin position="147"/>
        <end position="166"/>
    </location>
</feature>
<evidence type="ECO:0000256" key="6">
    <source>
        <dbReference type="SAM" id="Phobius"/>
    </source>
</evidence>